<feature type="region of interest" description="Disordered" evidence="1">
    <location>
        <begin position="29"/>
        <end position="48"/>
    </location>
</feature>
<proteinExistence type="predicted"/>
<sequence>MLKSQFPTAVTDSQDHGYNIRAMSERLRCPASGGDERPRLADAGNAPPPPRCRAWRCIKSPRLSTLISLRYSSLLRESAPLQAPMRSSFMMWSDDAPAPGITAVRRS</sequence>
<name>A0ABR3CZY9_NEUIN</name>
<keyword evidence="3" id="KW-1185">Reference proteome</keyword>
<feature type="compositionally biased region" description="Basic and acidic residues" evidence="1">
    <location>
        <begin position="29"/>
        <end position="40"/>
    </location>
</feature>
<evidence type="ECO:0000256" key="1">
    <source>
        <dbReference type="SAM" id="MobiDB-lite"/>
    </source>
</evidence>
<reference evidence="2 3" key="1">
    <citation type="submission" date="2023-09" db="EMBL/GenBank/DDBJ databases">
        <title>Multi-omics analysis of a traditional fermented food reveals byproduct-associated fungal strains for waste-to-food upcycling.</title>
        <authorList>
            <consortium name="Lawrence Berkeley National Laboratory"/>
            <person name="Rekdal V.M."/>
            <person name="Villalobos-Escobedo J.M."/>
            <person name="Rodriguez-Valeron N."/>
            <person name="Garcia M.O."/>
            <person name="Vasquez D.P."/>
            <person name="Damayanti I."/>
            <person name="Sorensen P.M."/>
            <person name="Baidoo E.E."/>
            <person name="De Carvalho A.C."/>
            <person name="Riley R."/>
            <person name="Lipzen A."/>
            <person name="He G."/>
            <person name="Yan M."/>
            <person name="Haridas S."/>
            <person name="Daum C."/>
            <person name="Yoshinaga Y."/>
            <person name="Ng V."/>
            <person name="Grigoriev I.V."/>
            <person name="Munk R."/>
            <person name="Nuraida L."/>
            <person name="Wijaya C.H."/>
            <person name="Morales P.-C."/>
            <person name="Keasling J.D."/>
        </authorList>
    </citation>
    <scope>NUCLEOTIDE SEQUENCE [LARGE SCALE GENOMIC DNA]</scope>
    <source>
        <strain evidence="2 3">FGSC 2613</strain>
    </source>
</reference>
<protein>
    <submittedName>
        <fullName evidence="2">Uncharacterized protein</fullName>
    </submittedName>
</protein>
<organism evidence="2 3">
    <name type="scientific">Neurospora intermedia</name>
    <dbReference type="NCBI Taxonomy" id="5142"/>
    <lineage>
        <taxon>Eukaryota</taxon>
        <taxon>Fungi</taxon>
        <taxon>Dikarya</taxon>
        <taxon>Ascomycota</taxon>
        <taxon>Pezizomycotina</taxon>
        <taxon>Sordariomycetes</taxon>
        <taxon>Sordariomycetidae</taxon>
        <taxon>Sordariales</taxon>
        <taxon>Sordariaceae</taxon>
        <taxon>Neurospora</taxon>
    </lineage>
</organism>
<gene>
    <name evidence="2" type="ORF">QR685DRAFT_454180</name>
</gene>
<accession>A0ABR3CZY9</accession>
<evidence type="ECO:0000313" key="3">
    <source>
        <dbReference type="Proteomes" id="UP001451303"/>
    </source>
</evidence>
<dbReference type="Proteomes" id="UP001451303">
    <property type="component" value="Unassembled WGS sequence"/>
</dbReference>
<comment type="caution">
    <text evidence="2">The sequence shown here is derived from an EMBL/GenBank/DDBJ whole genome shotgun (WGS) entry which is preliminary data.</text>
</comment>
<evidence type="ECO:0000313" key="2">
    <source>
        <dbReference type="EMBL" id="KAL0464991.1"/>
    </source>
</evidence>
<dbReference type="EMBL" id="JAVLET010000020">
    <property type="protein sequence ID" value="KAL0464991.1"/>
    <property type="molecule type" value="Genomic_DNA"/>
</dbReference>